<name>A0A0B7AYL0_9EUPU</name>
<feature type="non-terminal residue" evidence="1">
    <location>
        <position position="54"/>
    </location>
</feature>
<reference evidence="1" key="1">
    <citation type="submission" date="2014-12" db="EMBL/GenBank/DDBJ databases">
        <title>Insight into the proteome of Arion vulgaris.</title>
        <authorList>
            <person name="Aradska J."/>
            <person name="Bulat T."/>
            <person name="Smidak R."/>
            <person name="Sarate P."/>
            <person name="Gangsoo J."/>
            <person name="Sialana F."/>
            <person name="Bilban M."/>
            <person name="Lubec G."/>
        </authorList>
    </citation>
    <scope>NUCLEOTIDE SEQUENCE</scope>
    <source>
        <tissue evidence="1">Skin</tissue>
    </source>
</reference>
<gene>
    <name evidence="1" type="primary">ORF149805</name>
</gene>
<dbReference type="AlphaFoldDB" id="A0A0B7AYL0"/>
<protein>
    <submittedName>
        <fullName evidence="1">Uncharacterized protein</fullName>
    </submittedName>
</protein>
<dbReference type="EMBL" id="HACG01038847">
    <property type="protein sequence ID" value="CEK85712.1"/>
    <property type="molecule type" value="Transcribed_RNA"/>
</dbReference>
<evidence type="ECO:0000313" key="1">
    <source>
        <dbReference type="EMBL" id="CEK85712.1"/>
    </source>
</evidence>
<proteinExistence type="predicted"/>
<organism evidence="1">
    <name type="scientific">Arion vulgaris</name>
    <dbReference type="NCBI Taxonomy" id="1028688"/>
    <lineage>
        <taxon>Eukaryota</taxon>
        <taxon>Metazoa</taxon>
        <taxon>Spiralia</taxon>
        <taxon>Lophotrochozoa</taxon>
        <taxon>Mollusca</taxon>
        <taxon>Gastropoda</taxon>
        <taxon>Heterobranchia</taxon>
        <taxon>Euthyneura</taxon>
        <taxon>Panpulmonata</taxon>
        <taxon>Eupulmonata</taxon>
        <taxon>Stylommatophora</taxon>
        <taxon>Helicina</taxon>
        <taxon>Arionoidea</taxon>
        <taxon>Arionidae</taxon>
        <taxon>Arion</taxon>
    </lineage>
</organism>
<accession>A0A0B7AYL0</accession>
<sequence>MAQFLSAEMAHYLPKVLYKAQAPAIILGFSGKMNRTVLSRFKPTTFRMQGKGLA</sequence>